<dbReference type="PROSITE" id="PS50930">
    <property type="entry name" value="HTH_LYTTR"/>
    <property type="match status" value="1"/>
</dbReference>
<proteinExistence type="predicted"/>
<dbReference type="InterPro" id="IPR046947">
    <property type="entry name" value="LytR-like"/>
</dbReference>
<accession>A0A174DYE1</accession>
<keyword evidence="3" id="KW-0597">Phosphoprotein</keyword>
<reference evidence="6 7" key="1">
    <citation type="submission" date="2015-09" db="EMBL/GenBank/DDBJ databases">
        <authorList>
            <consortium name="Pathogen Informatics"/>
        </authorList>
    </citation>
    <scope>NUCLEOTIDE SEQUENCE [LARGE SCALE GENOMIC DNA]</scope>
    <source>
        <strain evidence="6 7">2789STDY5834863</strain>
    </source>
</reference>
<dbReference type="EMBL" id="CYZN01000015">
    <property type="protein sequence ID" value="CUO29105.1"/>
    <property type="molecule type" value="Genomic_DNA"/>
</dbReference>
<dbReference type="InterPro" id="IPR011006">
    <property type="entry name" value="CheY-like_superfamily"/>
</dbReference>
<feature type="modified residue" description="4-aspartylphosphate" evidence="3">
    <location>
        <position position="57"/>
    </location>
</feature>
<feature type="domain" description="Response regulatory" evidence="4">
    <location>
        <begin position="2"/>
        <end position="120"/>
    </location>
</feature>
<evidence type="ECO:0000313" key="6">
    <source>
        <dbReference type="EMBL" id="CUO29105.1"/>
    </source>
</evidence>
<evidence type="ECO:0000259" key="5">
    <source>
        <dbReference type="PROSITE" id="PS50930"/>
    </source>
</evidence>
<organism evidence="6 7">
    <name type="scientific">Blautia wexlerae</name>
    <dbReference type="NCBI Taxonomy" id="418240"/>
    <lineage>
        <taxon>Bacteria</taxon>
        <taxon>Bacillati</taxon>
        <taxon>Bacillota</taxon>
        <taxon>Clostridia</taxon>
        <taxon>Lachnospirales</taxon>
        <taxon>Lachnospiraceae</taxon>
        <taxon>Blautia</taxon>
    </lineage>
</organism>
<evidence type="ECO:0000259" key="4">
    <source>
        <dbReference type="PROSITE" id="PS50110"/>
    </source>
</evidence>
<dbReference type="Pfam" id="PF04397">
    <property type="entry name" value="LytTR"/>
    <property type="match status" value="1"/>
</dbReference>
<dbReference type="Gene3D" id="3.40.50.2300">
    <property type="match status" value="1"/>
</dbReference>
<protein>
    <recommendedName>
        <fullName evidence="1">Stage 0 sporulation protein A homolog</fullName>
    </recommendedName>
</protein>
<dbReference type="InterPro" id="IPR007492">
    <property type="entry name" value="LytTR_DNA-bd_dom"/>
</dbReference>
<dbReference type="SMART" id="SM00850">
    <property type="entry name" value="LytTR"/>
    <property type="match status" value="1"/>
</dbReference>
<dbReference type="PANTHER" id="PTHR37299:SF1">
    <property type="entry name" value="STAGE 0 SPORULATION PROTEIN A HOMOLOG"/>
    <property type="match status" value="1"/>
</dbReference>
<evidence type="ECO:0000256" key="1">
    <source>
        <dbReference type="ARBA" id="ARBA00018672"/>
    </source>
</evidence>
<name>A0A174DYE1_9FIRM</name>
<dbReference type="Pfam" id="PF00072">
    <property type="entry name" value="Response_reg"/>
    <property type="match status" value="1"/>
</dbReference>
<dbReference type="PANTHER" id="PTHR37299">
    <property type="entry name" value="TRANSCRIPTIONAL REGULATOR-RELATED"/>
    <property type="match status" value="1"/>
</dbReference>
<feature type="domain" description="HTH LytTR-type" evidence="5">
    <location>
        <begin position="130"/>
        <end position="231"/>
    </location>
</feature>
<evidence type="ECO:0000256" key="3">
    <source>
        <dbReference type="PROSITE-ProRule" id="PRU00169"/>
    </source>
</evidence>
<sequence>MKIAILDDSKEDLRQIKSVISSYYESLNTSADIRLYSSAESFFAKYSPGFYDLIIMDIYMGTMTGMDAARKLRDAKDTAALIFITSSDAYAVESYDVQASYYLMKPFDPEKLCRILSTIQLRQSQNSRYIELISDRTPVKIPVRSILYVDTYRNAIQVHTTDAGIIRSYMTFQKFEEILDGMKCFLSCYRGCIVNMDHIEEITGEGFLMDSKELVTVRKRGSNAIKKAYLEYLFSSDSDK</sequence>
<evidence type="ECO:0000256" key="2">
    <source>
        <dbReference type="ARBA" id="ARBA00024867"/>
    </source>
</evidence>
<dbReference type="PROSITE" id="PS50110">
    <property type="entry name" value="RESPONSE_REGULATORY"/>
    <property type="match status" value="1"/>
</dbReference>
<dbReference type="RefSeq" id="WP_055200720.1">
    <property type="nucleotide sequence ID" value="NZ_BTHH01000014.1"/>
</dbReference>
<gene>
    <name evidence="6" type="primary">lytR_1</name>
    <name evidence="6" type="ORF">ERS852478_02372</name>
</gene>
<dbReference type="InterPro" id="IPR001789">
    <property type="entry name" value="Sig_transdc_resp-reg_receiver"/>
</dbReference>
<comment type="function">
    <text evidence="2">May play the central regulatory role in sporulation. It may be an element of the effector pathway responsible for the activation of sporulation genes in response to nutritional stress. Spo0A may act in concert with spo0H (a sigma factor) to control the expression of some genes that are critical to the sporulation process.</text>
</comment>
<dbReference type="AlphaFoldDB" id="A0A174DYE1"/>
<dbReference type="Gene3D" id="2.40.50.1020">
    <property type="entry name" value="LytTr DNA-binding domain"/>
    <property type="match status" value="1"/>
</dbReference>
<dbReference type="SUPFAM" id="SSF52172">
    <property type="entry name" value="CheY-like"/>
    <property type="match status" value="1"/>
</dbReference>
<dbReference type="Proteomes" id="UP000095431">
    <property type="component" value="Unassembled WGS sequence"/>
</dbReference>
<dbReference type="SMART" id="SM00448">
    <property type="entry name" value="REC"/>
    <property type="match status" value="1"/>
</dbReference>
<dbReference type="GO" id="GO:0003677">
    <property type="term" value="F:DNA binding"/>
    <property type="evidence" value="ECO:0007669"/>
    <property type="project" value="InterPro"/>
</dbReference>
<dbReference type="GO" id="GO:0000156">
    <property type="term" value="F:phosphorelay response regulator activity"/>
    <property type="evidence" value="ECO:0007669"/>
    <property type="project" value="InterPro"/>
</dbReference>
<evidence type="ECO:0000313" key="7">
    <source>
        <dbReference type="Proteomes" id="UP000095431"/>
    </source>
</evidence>